<evidence type="ECO:0000256" key="1">
    <source>
        <dbReference type="SAM" id="MobiDB-lite"/>
    </source>
</evidence>
<protein>
    <submittedName>
        <fullName evidence="2">Uncharacterized protein</fullName>
    </submittedName>
</protein>
<sequence length="119" mass="13315">MIMEWGQLVADGAALSHWKMTTEKRLVSFGMVSVRKLSLLGWRRNFQLLVSMKGGSGTEMSGVEPKSESQLSNPSPSGRLVLGPCPAEEHRLTNVVKLGKVDRYKSRQIEKKSWWRDGG</sequence>
<gene>
    <name evidence="2" type="ORF">AYBTSS11_LOCUS26031</name>
</gene>
<feature type="region of interest" description="Disordered" evidence="1">
    <location>
        <begin position="56"/>
        <end position="82"/>
    </location>
</feature>
<dbReference type="Gramene" id="rna-AYBTSS11_LOCUS26031">
    <property type="protein sequence ID" value="CAJ1973964.1"/>
    <property type="gene ID" value="gene-AYBTSS11_LOCUS26031"/>
</dbReference>
<dbReference type="EMBL" id="OY731406">
    <property type="protein sequence ID" value="CAJ1973964.1"/>
    <property type="molecule type" value="Genomic_DNA"/>
</dbReference>
<accession>A0AA86TH43</accession>
<dbReference type="AlphaFoldDB" id="A0AA86TH43"/>
<reference evidence="2" key="1">
    <citation type="submission" date="2023-10" db="EMBL/GenBank/DDBJ databases">
        <authorList>
            <person name="Domelevo Entfellner J.-B."/>
        </authorList>
    </citation>
    <scope>NUCLEOTIDE SEQUENCE</scope>
</reference>
<organism evidence="2 3">
    <name type="scientific">Sphenostylis stenocarpa</name>
    <dbReference type="NCBI Taxonomy" id="92480"/>
    <lineage>
        <taxon>Eukaryota</taxon>
        <taxon>Viridiplantae</taxon>
        <taxon>Streptophyta</taxon>
        <taxon>Embryophyta</taxon>
        <taxon>Tracheophyta</taxon>
        <taxon>Spermatophyta</taxon>
        <taxon>Magnoliopsida</taxon>
        <taxon>eudicotyledons</taxon>
        <taxon>Gunneridae</taxon>
        <taxon>Pentapetalae</taxon>
        <taxon>rosids</taxon>
        <taxon>fabids</taxon>
        <taxon>Fabales</taxon>
        <taxon>Fabaceae</taxon>
        <taxon>Papilionoideae</taxon>
        <taxon>50 kb inversion clade</taxon>
        <taxon>NPAAA clade</taxon>
        <taxon>indigoferoid/millettioid clade</taxon>
        <taxon>Phaseoleae</taxon>
        <taxon>Sphenostylis</taxon>
    </lineage>
</organism>
<evidence type="ECO:0000313" key="2">
    <source>
        <dbReference type="EMBL" id="CAJ1973964.1"/>
    </source>
</evidence>
<evidence type="ECO:0000313" key="3">
    <source>
        <dbReference type="Proteomes" id="UP001189624"/>
    </source>
</evidence>
<proteinExistence type="predicted"/>
<dbReference type="Proteomes" id="UP001189624">
    <property type="component" value="Chromosome 9"/>
</dbReference>
<name>A0AA86TH43_9FABA</name>
<keyword evidence="3" id="KW-1185">Reference proteome</keyword>